<keyword evidence="3" id="KW-0677">Repeat</keyword>
<dbReference type="HOGENOM" id="CLU_000837_25_2_1"/>
<evidence type="ECO:0000256" key="1">
    <source>
        <dbReference type="ARBA" id="ARBA00008894"/>
    </source>
</evidence>
<accession>A0A0E0MWZ8</accession>
<keyword evidence="4" id="KW-0547">Nucleotide-binding</keyword>
<dbReference type="Pfam" id="PF23598">
    <property type="entry name" value="LRR_14"/>
    <property type="match status" value="1"/>
</dbReference>
<feature type="domain" description="Disease resistance R13L4/SHOC-2-like LRR" evidence="9">
    <location>
        <begin position="558"/>
        <end position="924"/>
    </location>
</feature>
<evidence type="ECO:0000313" key="10">
    <source>
        <dbReference type="EnsemblPlants" id="ORUFI01G19050.1"/>
    </source>
</evidence>
<keyword evidence="2" id="KW-0433">Leucine-rich repeat</keyword>
<evidence type="ECO:0000259" key="7">
    <source>
        <dbReference type="Pfam" id="PF00931"/>
    </source>
</evidence>
<dbReference type="Gene3D" id="3.40.50.300">
    <property type="entry name" value="P-loop containing nucleotide triphosphate hydrolases"/>
    <property type="match status" value="1"/>
</dbReference>
<dbReference type="STRING" id="4529.A0A0E0MWZ8"/>
<dbReference type="Gene3D" id="1.20.5.4130">
    <property type="match status" value="1"/>
</dbReference>
<keyword evidence="5" id="KW-0611">Plant defense</keyword>
<dbReference type="InterPro" id="IPR002182">
    <property type="entry name" value="NB-ARC"/>
</dbReference>
<feature type="domain" description="Disease resistance N-terminal" evidence="8">
    <location>
        <begin position="6"/>
        <end position="81"/>
    </location>
</feature>
<dbReference type="SUPFAM" id="SSF52058">
    <property type="entry name" value="L domain-like"/>
    <property type="match status" value="1"/>
</dbReference>
<comment type="similarity">
    <text evidence="1">Belongs to the disease resistance NB-LRR family.</text>
</comment>
<dbReference type="InterPro" id="IPR044974">
    <property type="entry name" value="Disease_R_plants"/>
</dbReference>
<evidence type="ECO:0000256" key="5">
    <source>
        <dbReference type="ARBA" id="ARBA00022821"/>
    </source>
</evidence>
<dbReference type="Gene3D" id="3.80.10.10">
    <property type="entry name" value="Ribonuclease Inhibitor"/>
    <property type="match status" value="1"/>
</dbReference>
<dbReference type="Gene3D" id="1.10.8.430">
    <property type="entry name" value="Helical domain of apoptotic protease-activating factors"/>
    <property type="match status" value="1"/>
</dbReference>
<keyword evidence="6" id="KW-0175">Coiled coil</keyword>
<organism evidence="10 11">
    <name type="scientific">Oryza rufipogon</name>
    <name type="common">Brownbeard rice</name>
    <name type="synonym">Asian wild rice</name>
    <dbReference type="NCBI Taxonomy" id="4529"/>
    <lineage>
        <taxon>Eukaryota</taxon>
        <taxon>Viridiplantae</taxon>
        <taxon>Streptophyta</taxon>
        <taxon>Embryophyta</taxon>
        <taxon>Tracheophyta</taxon>
        <taxon>Spermatophyta</taxon>
        <taxon>Magnoliopsida</taxon>
        <taxon>Liliopsida</taxon>
        <taxon>Poales</taxon>
        <taxon>Poaceae</taxon>
        <taxon>BOP clade</taxon>
        <taxon>Oryzoideae</taxon>
        <taxon>Oryzeae</taxon>
        <taxon>Oryzinae</taxon>
        <taxon>Oryza</taxon>
    </lineage>
</organism>
<reference evidence="11" key="1">
    <citation type="submission" date="2013-06" db="EMBL/GenBank/DDBJ databases">
        <authorList>
            <person name="Zhao Q."/>
        </authorList>
    </citation>
    <scope>NUCLEOTIDE SEQUENCE</scope>
    <source>
        <strain evidence="11">cv. W1943</strain>
    </source>
</reference>
<dbReference type="Pfam" id="PF18052">
    <property type="entry name" value="Rx_N"/>
    <property type="match status" value="1"/>
</dbReference>
<dbReference type="GO" id="GO:0098542">
    <property type="term" value="P:defense response to other organism"/>
    <property type="evidence" value="ECO:0007669"/>
    <property type="project" value="TreeGrafter"/>
</dbReference>
<evidence type="ECO:0000259" key="8">
    <source>
        <dbReference type="Pfam" id="PF18052"/>
    </source>
</evidence>
<keyword evidence="11" id="KW-1185">Reference proteome</keyword>
<dbReference type="PANTHER" id="PTHR23155">
    <property type="entry name" value="DISEASE RESISTANCE PROTEIN RP"/>
    <property type="match status" value="1"/>
</dbReference>
<name>A0A0E0MWZ8_ORYRU</name>
<dbReference type="InterPro" id="IPR041118">
    <property type="entry name" value="Rx_N"/>
</dbReference>
<dbReference type="SUPFAM" id="SSF52540">
    <property type="entry name" value="P-loop containing nucleoside triphosphate hydrolases"/>
    <property type="match status" value="1"/>
</dbReference>
<evidence type="ECO:0000259" key="9">
    <source>
        <dbReference type="Pfam" id="PF23598"/>
    </source>
</evidence>
<evidence type="ECO:0000256" key="4">
    <source>
        <dbReference type="ARBA" id="ARBA00022741"/>
    </source>
</evidence>
<dbReference type="EnsemblPlants" id="ORUFI01G19050.1">
    <property type="protein sequence ID" value="ORUFI01G19050.1"/>
    <property type="gene ID" value="ORUFI01G19050"/>
</dbReference>
<evidence type="ECO:0000256" key="6">
    <source>
        <dbReference type="ARBA" id="ARBA00023054"/>
    </source>
</evidence>
<proteinExistence type="inferred from homology"/>
<dbReference type="InterPro" id="IPR027417">
    <property type="entry name" value="P-loop_NTPase"/>
</dbReference>
<evidence type="ECO:0000256" key="2">
    <source>
        <dbReference type="ARBA" id="ARBA00022614"/>
    </source>
</evidence>
<dbReference type="Gramene" id="ORUFI01G19050.1">
    <property type="protein sequence ID" value="ORUFI01G19050.1"/>
    <property type="gene ID" value="ORUFI01G19050"/>
</dbReference>
<protein>
    <recommendedName>
        <fullName evidence="12">NB-ARC domain-containing protein</fullName>
    </recommendedName>
</protein>
<dbReference type="PRINTS" id="PR00364">
    <property type="entry name" value="DISEASERSIST"/>
</dbReference>
<dbReference type="Pfam" id="PF00931">
    <property type="entry name" value="NB-ARC"/>
    <property type="match status" value="1"/>
</dbReference>
<sequence>MEIFRALQSVLGKLSYVIELDKNLTSSVKSDLRVIKNEMAMMNTHISSSEHYGNLQDAIDEQWILQLQELAYDMEDSIDTLYRTPKLWFLRRSISIFTGTDHRPGFINEVQSFKERLMSLKGWKSFSPITQIRGRENGYLDDAVPSVTQSDCPWLSDNLVGIDQPKLELLNLLMPEGHADSREARQVVSIVGHDGLGKTTLAKAVFHSEDIANSFPDCRIWVVASDHSDLKGLLVDILCKVDGGTIETRSSLGLEQIRGKLRSCLQKTRYFIVIDDLHLQAELTWIDIESALPKSTSNRIIITTSILSVANACSRGSYVYKMQGLNKDCSKTLFWNNVYGHEYPCPLPPDLERYSEGIFNKCDGSPLALRTIGRYLYPQRNSLTGKQCQHLVHELGTKLARADCQLEAINRVLHQRYNRFLGHGPRACLLSLSMLHSKSGRPIKTKSLLRRWLAEGFVVRYGQTGENDAHECFKQLIDQSILDAVEIRYNSEVKRSQLPGLMLEFLIQKSISINFFTAITEGNIVRGNSTVRIRRVSIQDITKDETITEMQSMEEFTHVRSLTLTNSHIVNNFSVIKKTVDSQDCNLIRVLDIEKCTGVTADVLDTICNLFRLLKYLSIRDSDADKIPPKIQKLVCLETLDIRGTDVVSLPLEVFKLPMLVHMFGKVKLPSELKKVKGETNICDDHGLSSRILETLAGFCIDDDCGFEKILEHMKFLKKVKIWCSDSPPSDGSTELLVSCLNKRIEGRRALESMSIDFGNNSIDFINNVNDLGMLSSVKLRGNLTSFPNFISPHDVVLSELHLVSTGLPIETISNLQNLTYLEYLRVEEENDRPEFWDRSFVVRSGGFLSLRRLCLAGPKVPRVQIERGAMLHLTSLYLLSGDYGDEVGVRGIAYLNNLNEVMLHPDVSKTSFEAWKAATMSHKNRPYVRKAIRPEERGNRERQ</sequence>
<evidence type="ECO:0000313" key="11">
    <source>
        <dbReference type="Proteomes" id="UP000008022"/>
    </source>
</evidence>
<reference evidence="10" key="2">
    <citation type="submission" date="2015-06" db="UniProtKB">
        <authorList>
            <consortium name="EnsemblPlants"/>
        </authorList>
    </citation>
    <scope>IDENTIFICATION</scope>
</reference>
<evidence type="ECO:0008006" key="12">
    <source>
        <dbReference type="Google" id="ProtNLM"/>
    </source>
</evidence>
<evidence type="ECO:0000256" key="3">
    <source>
        <dbReference type="ARBA" id="ARBA00022737"/>
    </source>
</evidence>
<dbReference type="eggNOG" id="KOG4658">
    <property type="taxonomic scope" value="Eukaryota"/>
</dbReference>
<feature type="domain" description="NB-ARC" evidence="7">
    <location>
        <begin position="183"/>
        <end position="339"/>
    </location>
</feature>
<dbReference type="AlphaFoldDB" id="A0A0E0MWZ8"/>
<dbReference type="InterPro" id="IPR032675">
    <property type="entry name" value="LRR_dom_sf"/>
</dbReference>
<dbReference type="PANTHER" id="PTHR23155:SF1227">
    <property type="entry name" value="OS11G0462500 PROTEIN"/>
    <property type="match status" value="1"/>
</dbReference>
<dbReference type="InterPro" id="IPR055414">
    <property type="entry name" value="LRR_R13L4/SHOC2-like"/>
</dbReference>
<dbReference type="Proteomes" id="UP000008022">
    <property type="component" value="Unassembled WGS sequence"/>
</dbReference>
<dbReference type="OMA" id="HESATKR"/>
<dbReference type="GO" id="GO:0043531">
    <property type="term" value="F:ADP binding"/>
    <property type="evidence" value="ECO:0007669"/>
    <property type="project" value="InterPro"/>
</dbReference>
<dbReference type="InterPro" id="IPR042197">
    <property type="entry name" value="Apaf_helical"/>
</dbReference>